<name>A0A6A6AWV3_9PEZI</name>
<dbReference type="Pfam" id="PF24969">
    <property type="entry name" value="LRR_15"/>
    <property type="match status" value="1"/>
</dbReference>
<evidence type="ECO:0000313" key="3">
    <source>
        <dbReference type="Proteomes" id="UP000799438"/>
    </source>
</evidence>
<evidence type="ECO:0000313" key="2">
    <source>
        <dbReference type="EMBL" id="KAF2135414.1"/>
    </source>
</evidence>
<dbReference type="AlphaFoldDB" id="A0A6A6AWV3"/>
<organism evidence="2 3">
    <name type="scientific">Aplosporella prunicola CBS 121167</name>
    <dbReference type="NCBI Taxonomy" id="1176127"/>
    <lineage>
        <taxon>Eukaryota</taxon>
        <taxon>Fungi</taxon>
        <taxon>Dikarya</taxon>
        <taxon>Ascomycota</taxon>
        <taxon>Pezizomycotina</taxon>
        <taxon>Dothideomycetes</taxon>
        <taxon>Dothideomycetes incertae sedis</taxon>
        <taxon>Botryosphaeriales</taxon>
        <taxon>Aplosporellaceae</taxon>
        <taxon>Aplosporella</taxon>
    </lineage>
</organism>
<dbReference type="InterPro" id="IPR056867">
    <property type="entry name" value="LRR_15"/>
</dbReference>
<dbReference type="GeneID" id="54299021"/>
<accession>A0A6A6AWV3</accession>
<dbReference type="Gene3D" id="3.80.10.10">
    <property type="entry name" value="Ribonuclease Inhibitor"/>
    <property type="match status" value="1"/>
</dbReference>
<reference evidence="2" key="1">
    <citation type="journal article" date="2020" name="Stud. Mycol.">
        <title>101 Dothideomycetes genomes: a test case for predicting lifestyles and emergence of pathogens.</title>
        <authorList>
            <person name="Haridas S."/>
            <person name="Albert R."/>
            <person name="Binder M."/>
            <person name="Bloem J."/>
            <person name="Labutti K."/>
            <person name="Salamov A."/>
            <person name="Andreopoulos B."/>
            <person name="Baker S."/>
            <person name="Barry K."/>
            <person name="Bills G."/>
            <person name="Bluhm B."/>
            <person name="Cannon C."/>
            <person name="Castanera R."/>
            <person name="Culley D."/>
            <person name="Daum C."/>
            <person name="Ezra D."/>
            <person name="Gonzalez J."/>
            <person name="Henrissat B."/>
            <person name="Kuo A."/>
            <person name="Liang C."/>
            <person name="Lipzen A."/>
            <person name="Lutzoni F."/>
            <person name="Magnuson J."/>
            <person name="Mondo S."/>
            <person name="Nolan M."/>
            <person name="Ohm R."/>
            <person name="Pangilinan J."/>
            <person name="Park H.-J."/>
            <person name="Ramirez L."/>
            <person name="Alfaro M."/>
            <person name="Sun H."/>
            <person name="Tritt A."/>
            <person name="Yoshinaga Y."/>
            <person name="Zwiers L.-H."/>
            <person name="Turgeon B."/>
            <person name="Goodwin S."/>
            <person name="Spatafora J."/>
            <person name="Crous P."/>
            <person name="Grigoriev I."/>
        </authorList>
    </citation>
    <scope>NUCLEOTIDE SEQUENCE</scope>
    <source>
        <strain evidence="2">CBS 121167</strain>
    </source>
</reference>
<proteinExistence type="predicted"/>
<dbReference type="EMBL" id="ML995588">
    <property type="protein sequence ID" value="KAF2135414.1"/>
    <property type="molecule type" value="Genomic_DNA"/>
</dbReference>
<sequence length="473" mass="54099">MKNPTPCLDGLPEELLDEILFYVGLLPDRWYGIDTYSIQPVSDLLRVSKKFRRLAETRRYFGYVYTQYDYPSKLRGFLMTLIQRPDLALHMRNVQLELGRDEIPLRGEKKKVRLYKPPAGITNVFCAAARKLDLDISDHFFKQLREGREEAEVALLVHTLPNLKNLRILTQAQKPDLHNWLRARPRRKETITHTSTLAAPQPLSQLNRFSIRQNSLTSTFACRLLMDFLAFVPSLRTITFDAAWPFPKLLWSVCDRSAAVTHATLFSNSVPAVTVLHFCKACTALKSLYVVRRDPDRGLSALEADMATLREALALHAASLEVLRLDVLCNVARIEEGRRPVSAIGDLRMLDFLRELEVSAQLLAGWLAGPEPTPSALVDLLPKGLERLRFTSDVKGDETFEGFLERLAECVGERFPRLRRVELLPWRVKFLCISREVVAKLRPRFKRWGVELVEPVGDEIWKLAGHKHVCDLP</sequence>
<keyword evidence="3" id="KW-1185">Reference proteome</keyword>
<dbReference type="InterPro" id="IPR032675">
    <property type="entry name" value="LRR_dom_sf"/>
</dbReference>
<feature type="domain" description="Leucine-rich repeat" evidence="1">
    <location>
        <begin position="133"/>
        <end position="424"/>
    </location>
</feature>
<protein>
    <recommendedName>
        <fullName evidence="1">Leucine-rich repeat domain-containing protein</fullName>
    </recommendedName>
</protein>
<dbReference type="RefSeq" id="XP_033391132.1">
    <property type="nucleotide sequence ID" value="XM_033541525.1"/>
</dbReference>
<gene>
    <name evidence="2" type="ORF">K452DRAFT_293240</name>
</gene>
<evidence type="ECO:0000259" key="1">
    <source>
        <dbReference type="Pfam" id="PF24969"/>
    </source>
</evidence>
<dbReference type="OrthoDB" id="3800724at2759"/>
<dbReference type="Proteomes" id="UP000799438">
    <property type="component" value="Unassembled WGS sequence"/>
</dbReference>